<dbReference type="AlphaFoldDB" id="A0A371GEX8"/>
<evidence type="ECO:0000313" key="1">
    <source>
        <dbReference type="EMBL" id="RDX89129.1"/>
    </source>
</evidence>
<comment type="caution">
    <text evidence="1">The sequence shown here is derived from an EMBL/GenBank/DDBJ whole genome shotgun (WGS) entry which is preliminary data.</text>
</comment>
<proteinExistence type="predicted"/>
<feature type="non-terminal residue" evidence="1">
    <location>
        <position position="1"/>
    </location>
</feature>
<evidence type="ECO:0000313" key="2">
    <source>
        <dbReference type="Proteomes" id="UP000257109"/>
    </source>
</evidence>
<reference evidence="1" key="1">
    <citation type="submission" date="2018-05" db="EMBL/GenBank/DDBJ databases">
        <title>Draft genome of Mucuna pruriens seed.</title>
        <authorList>
            <person name="Nnadi N.E."/>
            <person name="Vos R."/>
            <person name="Hasami M.H."/>
            <person name="Devisetty U.K."/>
            <person name="Aguiy J.C."/>
        </authorList>
    </citation>
    <scope>NUCLEOTIDE SEQUENCE [LARGE SCALE GENOMIC DNA]</scope>
    <source>
        <strain evidence="1">JCA_2017</strain>
    </source>
</reference>
<name>A0A371GEX8_MUCPR</name>
<dbReference type="PANTHER" id="PTHR32166">
    <property type="entry name" value="OSJNBA0013A04.12 PROTEIN"/>
    <property type="match status" value="1"/>
</dbReference>
<dbReference type="Proteomes" id="UP000257109">
    <property type="component" value="Unassembled WGS sequence"/>
</dbReference>
<gene>
    <name evidence="1" type="ORF">CR513_29186</name>
</gene>
<protein>
    <submittedName>
        <fullName evidence="1">Uncharacterized protein</fullName>
    </submittedName>
</protein>
<dbReference type="PANTHER" id="PTHR32166:SF74">
    <property type="entry name" value="OS05G0256350 PROTEIN"/>
    <property type="match status" value="1"/>
</dbReference>
<keyword evidence="2" id="KW-1185">Reference proteome</keyword>
<sequence length="190" mass="22483">MEVEWNSLKDKNNRKSVNGITRAKRHKLGIRRDVGICRKIPEDIRLELKTAFDKKKVENEIYMEGMQEDEDEDDEVQEIVRLKSEKGLHYHQWRFLLLLPRKRIQKNINDASQKDARARIIQYIAHFFYGNEIPFNVVRLNSFKLMIEAVGNHGPHLKPPSYHKLRVTLLKKRGHEEEQMKYGCSIMSDG</sequence>
<accession>A0A371GEX8</accession>
<dbReference type="EMBL" id="QJKJ01005761">
    <property type="protein sequence ID" value="RDX89129.1"/>
    <property type="molecule type" value="Genomic_DNA"/>
</dbReference>
<organism evidence="1 2">
    <name type="scientific">Mucuna pruriens</name>
    <name type="common">Velvet bean</name>
    <name type="synonym">Dolichos pruriens</name>
    <dbReference type="NCBI Taxonomy" id="157652"/>
    <lineage>
        <taxon>Eukaryota</taxon>
        <taxon>Viridiplantae</taxon>
        <taxon>Streptophyta</taxon>
        <taxon>Embryophyta</taxon>
        <taxon>Tracheophyta</taxon>
        <taxon>Spermatophyta</taxon>
        <taxon>Magnoliopsida</taxon>
        <taxon>eudicotyledons</taxon>
        <taxon>Gunneridae</taxon>
        <taxon>Pentapetalae</taxon>
        <taxon>rosids</taxon>
        <taxon>fabids</taxon>
        <taxon>Fabales</taxon>
        <taxon>Fabaceae</taxon>
        <taxon>Papilionoideae</taxon>
        <taxon>50 kb inversion clade</taxon>
        <taxon>NPAAA clade</taxon>
        <taxon>indigoferoid/millettioid clade</taxon>
        <taxon>Phaseoleae</taxon>
        <taxon>Mucuna</taxon>
    </lineage>
</organism>
<dbReference type="STRING" id="157652.A0A371GEX8"/>
<dbReference type="OrthoDB" id="1427999at2759"/>